<dbReference type="Pfam" id="PF13350">
    <property type="entry name" value="Y_phosphatase3"/>
    <property type="match status" value="1"/>
</dbReference>
<dbReference type="AlphaFoldDB" id="A0A850QZK0"/>
<dbReference type="PROSITE" id="PS00383">
    <property type="entry name" value="TYR_PHOSPHATASE_1"/>
    <property type="match status" value="1"/>
</dbReference>
<dbReference type="InterPro" id="IPR026893">
    <property type="entry name" value="Tyr/Ser_Pase_IphP-type"/>
</dbReference>
<dbReference type="InterPro" id="IPR029021">
    <property type="entry name" value="Prot-tyrosine_phosphatase-like"/>
</dbReference>
<comment type="similarity">
    <text evidence="1">Belongs to the protein-tyrosine phosphatase family.</text>
</comment>
<proteinExistence type="inferred from homology"/>
<gene>
    <name evidence="2" type="ORF">HU830_03330</name>
</gene>
<dbReference type="RefSeq" id="WP_176942363.1">
    <property type="nucleotide sequence ID" value="NZ_JABZEC010000002.1"/>
</dbReference>
<accession>A0A850QZK0</accession>
<evidence type="ECO:0000256" key="1">
    <source>
        <dbReference type="ARBA" id="ARBA00009580"/>
    </source>
</evidence>
<organism evidence="2 3">
    <name type="scientific">Bombilactobacillus apium</name>
    <dbReference type="NCBI Taxonomy" id="2675299"/>
    <lineage>
        <taxon>Bacteria</taxon>
        <taxon>Bacillati</taxon>
        <taxon>Bacillota</taxon>
        <taxon>Bacilli</taxon>
        <taxon>Lactobacillales</taxon>
        <taxon>Lactobacillaceae</taxon>
        <taxon>Bombilactobacillus</taxon>
    </lineage>
</organism>
<evidence type="ECO:0000313" key="2">
    <source>
        <dbReference type="EMBL" id="NVY96209.1"/>
    </source>
</evidence>
<comment type="caution">
    <text evidence="2">The sequence shown here is derived from an EMBL/GenBank/DDBJ whole genome shotgun (WGS) entry which is preliminary data.</text>
</comment>
<dbReference type="PANTHER" id="PTHR31126">
    <property type="entry name" value="TYROSINE-PROTEIN PHOSPHATASE"/>
    <property type="match status" value="1"/>
</dbReference>
<dbReference type="InterPro" id="IPR016130">
    <property type="entry name" value="Tyr_Pase_AS"/>
</dbReference>
<dbReference type="EMBL" id="JABZEC010000002">
    <property type="protein sequence ID" value="NVY96209.1"/>
    <property type="molecule type" value="Genomic_DNA"/>
</dbReference>
<keyword evidence="3" id="KW-1185">Reference proteome</keyword>
<reference evidence="2 3" key="1">
    <citation type="submission" date="2020-06" db="EMBL/GenBank/DDBJ databases">
        <authorList>
            <person name="Kang J."/>
        </authorList>
    </citation>
    <scope>NUCLEOTIDE SEQUENCE [LARGE SCALE GENOMIC DNA]</scope>
    <source>
        <strain evidence="2 3">DCY120</strain>
    </source>
</reference>
<sequence>MPAEQFLAIPGALNLRDLGGYSTTTGQRIKAQKLLRSGSLVDLKQTAAEQLADKYGVQTIIDFRSASEIERYPDTIPTEARYYNLSVLPFSDHASWLEKVKRRFQAPEDPMLIMYRRMLLDSHANDTYRRFLEFLLMNEDPEQALLFHCTAGKDRTGIAAMIVEGLLGVPEETIYADYLLTNKAMEWISQTSSGSQLVNQMNGQKAEPAYYQAAHNVIQKEFGTWANYAQKQLDFTSGDLSDLKKIYLTDK</sequence>
<dbReference type="Gene3D" id="3.90.190.10">
    <property type="entry name" value="Protein tyrosine phosphatase superfamily"/>
    <property type="match status" value="1"/>
</dbReference>
<protein>
    <submittedName>
        <fullName evidence="2">Tyrosine-protein phosphatase</fullName>
    </submittedName>
</protein>
<dbReference type="SUPFAM" id="SSF52799">
    <property type="entry name" value="(Phosphotyrosine protein) phosphatases II"/>
    <property type="match status" value="1"/>
</dbReference>
<dbReference type="Proteomes" id="UP000563523">
    <property type="component" value="Unassembled WGS sequence"/>
</dbReference>
<name>A0A850QZK0_9LACO</name>
<dbReference type="PANTHER" id="PTHR31126:SF1">
    <property type="entry name" value="TYROSINE SPECIFIC PROTEIN PHOSPHATASES DOMAIN-CONTAINING PROTEIN"/>
    <property type="match status" value="1"/>
</dbReference>
<dbReference type="GO" id="GO:0004721">
    <property type="term" value="F:phosphoprotein phosphatase activity"/>
    <property type="evidence" value="ECO:0007669"/>
    <property type="project" value="InterPro"/>
</dbReference>
<evidence type="ECO:0000313" key="3">
    <source>
        <dbReference type="Proteomes" id="UP000563523"/>
    </source>
</evidence>